<sequence>MEILLVGLLMLTGLMFGVLVSQLLRMPRVVGYILAGITFAPDFLLRAAGQIMEPSWVLVWLEHRG</sequence>
<gene>
    <name evidence="2" type="ORF">GCM10007878_01590</name>
</gene>
<keyword evidence="1" id="KW-1133">Transmembrane helix</keyword>
<evidence type="ECO:0008006" key="4">
    <source>
        <dbReference type="Google" id="ProtNLM"/>
    </source>
</evidence>
<dbReference type="Proteomes" id="UP001156682">
    <property type="component" value="Unassembled WGS sequence"/>
</dbReference>
<evidence type="ECO:0000256" key="1">
    <source>
        <dbReference type="SAM" id="Phobius"/>
    </source>
</evidence>
<feature type="transmembrane region" description="Helical" evidence="1">
    <location>
        <begin position="6"/>
        <end position="24"/>
    </location>
</feature>
<dbReference type="EMBL" id="BSOR01000001">
    <property type="protein sequence ID" value="GLR62724.1"/>
    <property type="molecule type" value="Genomic_DNA"/>
</dbReference>
<dbReference type="RefSeq" id="WP_027850151.1">
    <property type="nucleotide sequence ID" value="NZ_BSOR01000001.1"/>
</dbReference>
<organism evidence="2 3">
    <name type="scientific">Marinospirillum insulare</name>
    <dbReference type="NCBI Taxonomy" id="217169"/>
    <lineage>
        <taxon>Bacteria</taxon>
        <taxon>Pseudomonadati</taxon>
        <taxon>Pseudomonadota</taxon>
        <taxon>Gammaproteobacteria</taxon>
        <taxon>Oceanospirillales</taxon>
        <taxon>Oceanospirillaceae</taxon>
        <taxon>Marinospirillum</taxon>
    </lineage>
</organism>
<evidence type="ECO:0000313" key="3">
    <source>
        <dbReference type="Proteomes" id="UP001156682"/>
    </source>
</evidence>
<name>A0ABQ5ZRF4_9GAMM</name>
<proteinExistence type="predicted"/>
<protein>
    <recommendedName>
        <fullName evidence="4">Monovalent cation:H+ antiporter, CPA1 family</fullName>
    </recommendedName>
</protein>
<keyword evidence="3" id="KW-1185">Reference proteome</keyword>
<comment type="caution">
    <text evidence="2">The sequence shown here is derived from an EMBL/GenBank/DDBJ whole genome shotgun (WGS) entry which is preliminary data.</text>
</comment>
<evidence type="ECO:0000313" key="2">
    <source>
        <dbReference type="EMBL" id="GLR62724.1"/>
    </source>
</evidence>
<keyword evidence="1" id="KW-0812">Transmembrane</keyword>
<accession>A0ABQ5ZRF4</accession>
<reference evidence="3" key="1">
    <citation type="journal article" date="2019" name="Int. J. Syst. Evol. Microbiol.">
        <title>The Global Catalogue of Microorganisms (GCM) 10K type strain sequencing project: providing services to taxonomists for standard genome sequencing and annotation.</title>
        <authorList>
            <consortium name="The Broad Institute Genomics Platform"/>
            <consortium name="The Broad Institute Genome Sequencing Center for Infectious Disease"/>
            <person name="Wu L."/>
            <person name="Ma J."/>
        </authorList>
    </citation>
    <scope>NUCLEOTIDE SEQUENCE [LARGE SCALE GENOMIC DNA]</scope>
    <source>
        <strain evidence="3">NBRC 100033</strain>
    </source>
</reference>
<keyword evidence="1" id="KW-0472">Membrane</keyword>